<evidence type="ECO:0000313" key="4">
    <source>
        <dbReference type="Proteomes" id="UP000321049"/>
    </source>
</evidence>
<dbReference type="OrthoDB" id="5242641at2"/>
<comment type="caution">
    <text evidence="3">The sequence shown here is derived from an EMBL/GenBank/DDBJ whole genome shotgun (WGS) entry which is preliminary data.</text>
</comment>
<feature type="domain" description="UspA" evidence="2">
    <location>
        <begin position="3"/>
        <end position="145"/>
    </location>
</feature>
<evidence type="ECO:0000313" key="3">
    <source>
        <dbReference type="EMBL" id="GEL98442.1"/>
    </source>
</evidence>
<reference evidence="3 4" key="1">
    <citation type="submission" date="2019-07" db="EMBL/GenBank/DDBJ databases">
        <title>Whole genome shotgun sequence of Cellulomonas terrae NBRC 100819.</title>
        <authorList>
            <person name="Hosoyama A."/>
            <person name="Uohara A."/>
            <person name="Ohji S."/>
            <person name="Ichikawa N."/>
        </authorList>
    </citation>
    <scope>NUCLEOTIDE SEQUENCE [LARGE SCALE GENOMIC DNA]</scope>
    <source>
        <strain evidence="3 4">NBRC 100819</strain>
    </source>
</reference>
<dbReference type="EMBL" id="BJWH01000009">
    <property type="protein sequence ID" value="GEL98442.1"/>
    <property type="molecule type" value="Genomic_DNA"/>
</dbReference>
<organism evidence="3 4">
    <name type="scientific">Cellulomonas terrae</name>
    <dbReference type="NCBI Taxonomy" id="311234"/>
    <lineage>
        <taxon>Bacteria</taxon>
        <taxon>Bacillati</taxon>
        <taxon>Actinomycetota</taxon>
        <taxon>Actinomycetes</taxon>
        <taxon>Micrococcales</taxon>
        <taxon>Cellulomonadaceae</taxon>
        <taxon>Cellulomonas</taxon>
    </lineage>
</organism>
<sequence length="302" mass="32181">MTIVVGANPFGDTRGALDLGVTLARTLPEATGAFVLVVATVVPPGWTVPSMARVDGEMQEWVRARADEAKAAALDHLAGRADDLSIEFVRLTDRSTPRALAALAEQRDATALVLGSSRDGPERRVVVGSTADYLLHSAPVPLAIAPRAYRCAPSTADVAARRLTCSFSGSAVATQAVRWAARLTREIDVKLRVASFGVRSATMYPPEIGTDIESEVTAQWREQMAEAQAALARELDADTEYVVASGTSWDEALSSVDWTPNELLVLGSSSAGTLRRVFLGTNATKIVRHSPVPVLVVPHDEL</sequence>
<keyword evidence="4" id="KW-1185">Reference proteome</keyword>
<dbReference type="RefSeq" id="WP_146845969.1">
    <property type="nucleotide sequence ID" value="NZ_BJWH01000009.1"/>
</dbReference>
<dbReference type="PANTHER" id="PTHR31964:SF113">
    <property type="entry name" value="USPA DOMAIN-CONTAINING PROTEIN"/>
    <property type="match status" value="1"/>
</dbReference>
<protein>
    <submittedName>
        <fullName evidence="3">Universal stress protein</fullName>
    </submittedName>
</protein>
<feature type="domain" description="UspA" evidence="2">
    <location>
        <begin position="167"/>
        <end position="298"/>
    </location>
</feature>
<evidence type="ECO:0000256" key="1">
    <source>
        <dbReference type="ARBA" id="ARBA00008791"/>
    </source>
</evidence>
<accession>A0A511JKA6</accession>
<dbReference type="InterPro" id="IPR006016">
    <property type="entry name" value="UspA"/>
</dbReference>
<evidence type="ECO:0000259" key="2">
    <source>
        <dbReference type="Pfam" id="PF00582"/>
    </source>
</evidence>
<dbReference type="InterPro" id="IPR006015">
    <property type="entry name" value="Universal_stress_UspA"/>
</dbReference>
<dbReference type="AlphaFoldDB" id="A0A511JKA6"/>
<dbReference type="PRINTS" id="PR01438">
    <property type="entry name" value="UNVRSLSTRESS"/>
</dbReference>
<dbReference type="Proteomes" id="UP000321049">
    <property type="component" value="Unassembled WGS sequence"/>
</dbReference>
<dbReference type="CDD" id="cd00293">
    <property type="entry name" value="USP-like"/>
    <property type="match status" value="2"/>
</dbReference>
<proteinExistence type="inferred from homology"/>
<dbReference type="Pfam" id="PF00582">
    <property type="entry name" value="Usp"/>
    <property type="match status" value="2"/>
</dbReference>
<dbReference type="InterPro" id="IPR014729">
    <property type="entry name" value="Rossmann-like_a/b/a_fold"/>
</dbReference>
<comment type="similarity">
    <text evidence="1">Belongs to the universal stress protein A family.</text>
</comment>
<dbReference type="PANTHER" id="PTHR31964">
    <property type="entry name" value="ADENINE NUCLEOTIDE ALPHA HYDROLASES-LIKE SUPERFAMILY PROTEIN"/>
    <property type="match status" value="1"/>
</dbReference>
<name>A0A511JKA6_9CELL</name>
<gene>
    <name evidence="3" type="ORF">CTE05_19890</name>
</gene>
<dbReference type="Gene3D" id="3.40.50.620">
    <property type="entry name" value="HUPs"/>
    <property type="match status" value="2"/>
</dbReference>
<dbReference type="SUPFAM" id="SSF52402">
    <property type="entry name" value="Adenine nucleotide alpha hydrolases-like"/>
    <property type="match status" value="2"/>
</dbReference>